<evidence type="ECO:0000313" key="2">
    <source>
        <dbReference type="EMBL" id="OIS91930.1"/>
    </source>
</evidence>
<evidence type="ECO:0000313" key="3">
    <source>
        <dbReference type="Proteomes" id="UP000182985"/>
    </source>
</evidence>
<sequence>MVLRQRLTGMGKLGVALFLVGPVMSIGTRQWLVSYLESLRGTGLTSVPDVSLYHAVIVAGAIATLISVPLMLLGREYVSQT</sequence>
<keyword evidence="1" id="KW-0812">Transmembrane</keyword>
<name>A0A1J6HZ71_9HYPH</name>
<dbReference type="RefSeq" id="WP_071633027.1">
    <property type="nucleotide sequence ID" value="NZ_MOEC01000021.1"/>
</dbReference>
<gene>
    <name evidence="2" type="ORF">BLA27_18615</name>
</gene>
<dbReference type="Proteomes" id="UP000182985">
    <property type="component" value="Unassembled WGS sequence"/>
</dbReference>
<feature type="transmembrane region" description="Helical" evidence="1">
    <location>
        <begin position="52"/>
        <end position="73"/>
    </location>
</feature>
<keyword evidence="1" id="KW-1133">Transmembrane helix</keyword>
<comment type="caution">
    <text evidence="2">The sequence shown here is derived from an EMBL/GenBank/DDBJ whole genome shotgun (WGS) entry which is preliminary data.</text>
</comment>
<organism evidence="2 3">
    <name type="scientific">Brucella cytisi</name>
    <dbReference type="NCBI Taxonomy" id="407152"/>
    <lineage>
        <taxon>Bacteria</taxon>
        <taxon>Pseudomonadati</taxon>
        <taxon>Pseudomonadota</taxon>
        <taxon>Alphaproteobacteria</taxon>
        <taxon>Hyphomicrobiales</taxon>
        <taxon>Brucellaceae</taxon>
        <taxon>Brucella/Ochrobactrum group</taxon>
        <taxon>Brucella</taxon>
    </lineage>
</organism>
<dbReference type="AlphaFoldDB" id="A0A1J6HZ71"/>
<keyword evidence="1" id="KW-0472">Membrane</keyword>
<proteinExistence type="predicted"/>
<reference evidence="2 3" key="1">
    <citation type="submission" date="2016-10" db="EMBL/GenBank/DDBJ databases">
        <title>The Draft Genome Sequence of the Potato Rhizosphere Bacteria Ochrobactrum sp. IPA7.2.</title>
        <authorList>
            <person name="Gogoleva N.E."/>
            <person name="Khlopko Y.A."/>
            <person name="Burygin G.L."/>
            <person name="Plotnikov A.O."/>
        </authorList>
    </citation>
    <scope>NUCLEOTIDE SEQUENCE [LARGE SCALE GENOMIC DNA]</scope>
    <source>
        <strain evidence="2 3">IPA7.2</strain>
    </source>
</reference>
<keyword evidence="3" id="KW-1185">Reference proteome</keyword>
<dbReference type="EMBL" id="MOEC01000021">
    <property type="protein sequence ID" value="OIS91930.1"/>
    <property type="molecule type" value="Genomic_DNA"/>
</dbReference>
<feature type="transmembrane region" description="Helical" evidence="1">
    <location>
        <begin position="12"/>
        <end position="32"/>
    </location>
</feature>
<protein>
    <submittedName>
        <fullName evidence="2">Uncharacterized protein</fullName>
    </submittedName>
</protein>
<evidence type="ECO:0000256" key="1">
    <source>
        <dbReference type="SAM" id="Phobius"/>
    </source>
</evidence>
<accession>A0A1J6HZ71</accession>